<dbReference type="Proteomes" id="UP000193247">
    <property type="component" value="Unassembled WGS sequence"/>
</dbReference>
<evidence type="ECO:0000313" key="2">
    <source>
        <dbReference type="EMBL" id="OSC38826.1"/>
    </source>
</evidence>
<comment type="caution">
    <text evidence="2">The sequence shown here is derived from an EMBL/GenBank/DDBJ whole genome shotgun (WGS) entry which is preliminary data.</text>
</comment>
<dbReference type="STRING" id="1430326.B8W66_19125"/>
<protein>
    <recommendedName>
        <fullName evidence="4">Secreted protein</fullName>
    </recommendedName>
</protein>
<dbReference type="AlphaFoldDB" id="A0A1X2LR29"/>
<reference evidence="2 3" key="1">
    <citation type="submission" date="2017-04" db="EMBL/GenBank/DDBJ databases">
        <title>The new phylogeny of genus Mycobacterium.</title>
        <authorList>
            <person name="Tortoli E."/>
            <person name="Trovato A."/>
            <person name="Cirillo D.M."/>
        </authorList>
    </citation>
    <scope>NUCLEOTIDE SEQUENCE [LARGE SCALE GENOMIC DNA]</scope>
    <source>
        <strain evidence="2 3">TBL 1200985</strain>
    </source>
</reference>
<evidence type="ECO:0000256" key="1">
    <source>
        <dbReference type="SAM" id="SignalP"/>
    </source>
</evidence>
<accession>A0A1X2LR29</accession>
<feature type="signal peptide" evidence="1">
    <location>
        <begin position="1"/>
        <end position="27"/>
    </location>
</feature>
<dbReference type="OrthoDB" id="4750830at2"/>
<dbReference type="RefSeq" id="WP_085326837.1">
    <property type="nucleotide sequence ID" value="NZ_NCXP01000031.1"/>
</dbReference>
<keyword evidence="1" id="KW-0732">Signal</keyword>
<keyword evidence="3" id="KW-1185">Reference proteome</keyword>
<dbReference type="EMBL" id="NCXP01000031">
    <property type="protein sequence ID" value="OSC38826.1"/>
    <property type="molecule type" value="Genomic_DNA"/>
</dbReference>
<feature type="chain" id="PRO_5012869018" description="Secreted protein" evidence="1">
    <location>
        <begin position="28"/>
        <end position="206"/>
    </location>
</feature>
<proteinExistence type="predicted"/>
<organism evidence="2 3">
    <name type="scientific">Mycobacterium decipiens</name>
    <dbReference type="NCBI Taxonomy" id="1430326"/>
    <lineage>
        <taxon>Bacteria</taxon>
        <taxon>Bacillati</taxon>
        <taxon>Actinomycetota</taxon>
        <taxon>Actinomycetes</taxon>
        <taxon>Mycobacteriales</taxon>
        <taxon>Mycobacteriaceae</taxon>
        <taxon>Mycobacterium</taxon>
    </lineage>
</organism>
<evidence type="ECO:0000313" key="3">
    <source>
        <dbReference type="Proteomes" id="UP000193247"/>
    </source>
</evidence>
<evidence type="ECO:0008006" key="4">
    <source>
        <dbReference type="Google" id="ProtNLM"/>
    </source>
</evidence>
<sequence>MASRIGVSIATWMLVAMVLADLPTALADPDVVLPVIASTGGGPIIGGGDEAAQQRISLQLNSPEAPDVQTGDGADAAAFIMDAAGVANTGLASAFVPLQRALGCQKDNTSFGARAYRRADGQWGGAMLVIAQSATANLDALTNCASSVWPAPTAGGPTSMCASGWTYPTSGENHRPETYYILLAGTAGDFCRPRNANYANYATRWP</sequence>
<name>A0A1X2LR29_9MYCO</name>
<gene>
    <name evidence="2" type="ORF">B8W66_19125</name>
</gene>